<feature type="region of interest" description="Disordered" evidence="1">
    <location>
        <begin position="1"/>
        <end position="21"/>
    </location>
</feature>
<dbReference type="EMBL" id="KE345426">
    <property type="protein sequence ID" value="EXC04027.1"/>
    <property type="molecule type" value="Genomic_DNA"/>
</dbReference>
<dbReference type="KEGG" id="mnt:21390334"/>
<gene>
    <name evidence="2" type="ORF">L484_006919</name>
</gene>
<dbReference type="PANTHER" id="PTHR48238">
    <property type="entry name" value="BNACNNG09570D PROTEIN"/>
    <property type="match status" value="1"/>
</dbReference>
<proteinExistence type="predicted"/>
<keyword evidence="3" id="KW-1185">Reference proteome</keyword>
<feature type="region of interest" description="Disordered" evidence="1">
    <location>
        <begin position="39"/>
        <end position="90"/>
    </location>
</feature>
<evidence type="ECO:0000256" key="1">
    <source>
        <dbReference type="SAM" id="MobiDB-lite"/>
    </source>
</evidence>
<evidence type="ECO:0000313" key="2">
    <source>
        <dbReference type="EMBL" id="EXC04027.1"/>
    </source>
</evidence>
<feature type="compositionally biased region" description="Low complexity" evidence="1">
    <location>
        <begin position="75"/>
        <end position="85"/>
    </location>
</feature>
<evidence type="ECO:0000313" key="3">
    <source>
        <dbReference type="Proteomes" id="UP000030645"/>
    </source>
</evidence>
<sequence length="194" mass="21109">MFGKIRVSPSSLESLDRPPSKILKDDSLSIYEATLVKLKQGSRRDSSPPSKQIGNVDVGSISSSTSLEPMKIDVSSSSASSSQDSPEFTTSLNEEVISIDTDCYSSITHPSSRNTLLVSSPKEQDERTLSIIYLFSKFKNAHHAVNLASEDSVSTMEDGYSVGISPNFSSCQSLDSTKQQSEQEFVTSQVICEH</sequence>
<organism evidence="2 3">
    <name type="scientific">Morus notabilis</name>
    <dbReference type="NCBI Taxonomy" id="981085"/>
    <lineage>
        <taxon>Eukaryota</taxon>
        <taxon>Viridiplantae</taxon>
        <taxon>Streptophyta</taxon>
        <taxon>Embryophyta</taxon>
        <taxon>Tracheophyta</taxon>
        <taxon>Spermatophyta</taxon>
        <taxon>Magnoliopsida</taxon>
        <taxon>eudicotyledons</taxon>
        <taxon>Gunneridae</taxon>
        <taxon>Pentapetalae</taxon>
        <taxon>rosids</taxon>
        <taxon>fabids</taxon>
        <taxon>Rosales</taxon>
        <taxon>Moraceae</taxon>
        <taxon>Moreae</taxon>
        <taxon>Morus</taxon>
    </lineage>
</organism>
<dbReference type="AlphaFoldDB" id="W9S1G1"/>
<name>W9S1G1_9ROSA</name>
<dbReference type="Proteomes" id="UP000030645">
    <property type="component" value="Unassembled WGS sequence"/>
</dbReference>
<dbReference type="OrthoDB" id="60860at2759"/>
<dbReference type="eggNOG" id="ENOG502S8WS">
    <property type="taxonomic scope" value="Eukaryota"/>
</dbReference>
<dbReference type="PANTHER" id="PTHR48238:SF1">
    <property type="entry name" value="(RAPE) HYPOTHETICAL PROTEIN"/>
    <property type="match status" value="1"/>
</dbReference>
<reference evidence="3" key="1">
    <citation type="submission" date="2013-01" db="EMBL/GenBank/DDBJ databases">
        <title>Draft Genome Sequence of a Mulberry Tree, Morus notabilis C.K. Schneid.</title>
        <authorList>
            <person name="He N."/>
            <person name="Zhao S."/>
        </authorList>
    </citation>
    <scope>NUCLEOTIDE SEQUENCE</scope>
</reference>
<protein>
    <submittedName>
        <fullName evidence="2">Uncharacterized protein</fullName>
    </submittedName>
</protein>
<accession>W9S1G1</accession>